<dbReference type="Proteomes" id="UP000189796">
    <property type="component" value="Chromosome I"/>
</dbReference>
<dbReference type="GO" id="GO:0042597">
    <property type="term" value="C:periplasmic space"/>
    <property type="evidence" value="ECO:0007669"/>
    <property type="project" value="UniProtKB-SubCell"/>
</dbReference>
<protein>
    <submittedName>
        <fullName evidence="6">ABC-type nitrate/sulfonate/bicarbonate transport system, substrate-binding protein</fullName>
    </submittedName>
</protein>
<dbReference type="InterPro" id="IPR015168">
    <property type="entry name" value="SsuA/THI5"/>
</dbReference>
<dbReference type="RefSeq" id="WP_079601287.1">
    <property type="nucleotide sequence ID" value="NZ_LT670817.1"/>
</dbReference>
<dbReference type="PANTHER" id="PTHR30024:SF47">
    <property type="entry name" value="TAURINE-BINDING PERIPLASMIC PROTEIN"/>
    <property type="match status" value="1"/>
</dbReference>
<name>A0A1M5LKY8_9BRAD</name>
<evidence type="ECO:0000313" key="6">
    <source>
        <dbReference type="EMBL" id="SHG65349.1"/>
    </source>
</evidence>
<evidence type="ECO:0000313" key="7">
    <source>
        <dbReference type="Proteomes" id="UP000189796"/>
    </source>
</evidence>
<evidence type="ECO:0000256" key="4">
    <source>
        <dbReference type="SAM" id="SignalP"/>
    </source>
</evidence>
<evidence type="ECO:0000259" key="5">
    <source>
        <dbReference type="Pfam" id="PF09084"/>
    </source>
</evidence>
<dbReference type="Pfam" id="PF09084">
    <property type="entry name" value="NMT1"/>
    <property type="match status" value="1"/>
</dbReference>
<evidence type="ECO:0000256" key="3">
    <source>
        <dbReference type="ARBA" id="ARBA00022729"/>
    </source>
</evidence>
<keyword evidence="3 4" id="KW-0732">Signal</keyword>
<feature type="domain" description="SsuA/THI5-like" evidence="5">
    <location>
        <begin position="54"/>
        <end position="255"/>
    </location>
</feature>
<accession>A0A1M5LKY8</accession>
<comment type="similarity">
    <text evidence="2">Belongs to the bacterial solute-binding protein SsuA/TauA family.</text>
</comment>
<dbReference type="AlphaFoldDB" id="A0A1M5LKY8"/>
<proteinExistence type="inferred from homology"/>
<reference evidence="6 7" key="1">
    <citation type="submission" date="2016-11" db="EMBL/GenBank/DDBJ databases">
        <authorList>
            <person name="Jaros S."/>
            <person name="Januszkiewicz K."/>
            <person name="Wedrychowicz H."/>
        </authorList>
    </citation>
    <scope>NUCLEOTIDE SEQUENCE [LARGE SCALE GENOMIC DNA]</scope>
    <source>
        <strain evidence="6 7">GAS138</strain>
    </source>
</reference>
<dbReference type="PANTHER" id="PTHR30024">
    <property type="entry name" value="ALIPHATIC SULFONATES-BINDING PROTEIN-RELATED"/>
    <property type="match status" value="1"/>
</dbReference>
<feature type="chain" id="PRO_5012974289" evidence="4">
    <location>
        <begin position="23"/>
        <end position="323"/>
    </location>
</feature>
<dbReference type="SUPFAM" id="SSF53850">
    <property type="entry name" value="Periplasmic binding protein-like II"/>
    <property type="match status" value="1"/>
</dbReference>
<dbReference type="OrthoDB" id="7808807at2"/>
<dbReference type="EMBL" id="LT670817">
    <property type="protein sequence ID" value="SHG65349.1"/>
    <property type="molecule type" value="Genomic_DNA"/>
</dbReference>
<comment type="subcellular location">
    <subcellularLocation>
        <location evidence="1">Periplasm</location>
    </subcellularLocation>
</comment>
<gene>
    <name evidence="6" type="ORF">SAMN05443248_2262</name>
</gene>
<evidence type="ECO:0000256" key="1">
    <source>
        <dbReference type="ARBA" id="ARBA00004418"/>
    </source>
</evidence>
<dbReference type="Gene3D" id="3.40.190.10">
    <property type="entry name" value="Periplasmic binding protein-like II"/>
    <property type="match status" value="2"/>
</dbReference>
<organism evidence="6 7">
    <name type="scientific">Bradyrhizobium erythrophlei</name>
    <dbReference type="NCBI Taxonomy" id="1437360"/>
    <lineage>
        <taxon>Bacteria</taxon>
        <taxon>Pseudomonadati</taxon>
        <taxon>Pseudomonadota</taxon>
        <taxon>Alphaproteobacteria</taxon>
        <taxon>Hyphomicrobiales</taxon>
        <taxon>Nitrobacteraceae</taxon>
        <taxon>Bradyrhizobium</taxon>
    </lineage>
</organism>
<feature type="signal peptide" evidence="4">
    <location>
        <begin position="1"/>
        <end position="22"/>
    </location>
</feature>
<evidence type="ECO:0000256" key="2">
    <source>
        <dbReference type="ARBA" id="ARBA00010742"/>
    </source>
</evidence>
<sequence length="323" mass="34816">MKKVLASLACVGALLAAGASRAQAPAPLSIVVFGPPSLGAFLPPVIKAQKLDEKNGLAIKFEERTPDAYTAQFNSGEFQLGGSASLLTVGLADTRGVKVTYLFNLFDFWGAVVTTRPDVKTLKDLEGKDLAAAKGTTNYVMFDWFARQLGADTAKFSVINTATPGLIGYAMADRAAAVQLWEPAYTTLLSKKPDMRTIDIGIADSWKKFTGSRNIPYLGVAAHIDWVEKNQKLIPKLYATYKEAAEWVAAHPDEASKLIAAKGTSDDQKAIAELVRANDRLRMNLQWASDVRKEINSVYAAGKSIAFLPSEPSAATIYQAPGQ</sequence>